<dbReference type="GO" id="GO:0003700">
    <property type="term" value="F:DNA-binding transcription factor activity"/>
    <property type="evidence" value="ECO:0007669"/>
    <property type="project" value="TreeGrafter"/>
</dbReference>
<dbReference type="InterPro" id="IPR036388">
    <property type="entry name" value="WH-like_DNA-bd_sf"/>
</dbReference>
<keyword evidence="7" id="KW-1185">Reference proteome</keyword>
<reference evidence="6 7" key="1">
    <citation type="submission" date="2019-11" db="EMBL/GenBank/DDBJ databases">
        <authorList>
            <person name="Dong K."/>
        </authorList>
    </citation>
    <scope>NUCLEOTIDE SEQUENCE [LARGE SCALE GENOMIC DNA]</scope>
    <source>
        <strain evidence="6 7">NBRC 112902</strain>
    </source>
</reference>
<dbReference type="InterPro" id="IPR011991">
    <property type="entry name" value="ArsR-like_HTH"/>
</dbReference>
<feature type="domain" description="IclR-ED" evidence="5">
    <location>
        <begin position="81"/>
        <end position="263"/>
    </location>
</feature>
<dbReference type="PANTHER" id="PTHR30136">
    <property type="entry name" value="HELIX-TURN-HELIX TRANSCRIPTIONAL REGULATOR, ICLR FAMILY"/>
    <property type="match status" value="1"/>
</dbReference>
<evidence type="ECO:0000256" key="3">
    <source>
        <dbReference type="ARBA" id="ARBA00023163"/>
    </source>
</evidence>
<dbReference type="AlphaFoldDB" id="A0A844HNC0"/>
<dbReference type="InterPro" id="IPR036390">
    <property type="entry name" value="WH_DNA-bd_sf"/>
</dbReference>
<dbReference type="PANTHER" id="PTHR30136:SF39">
    <property type="entry name" value="TRANSCRIPTIONAL REGULATORY PROTEIN"/>
    <property type="match status" value="1"/>
</dbReference>
<evidence type="ECO:0000256" key="1">
    <source>
        <dbReference type="ARBA" id="ARBA00023015"/>
    </source>
</evidence>
<protein>
    <submittedName>
        <fullName evidence="6">Helix-turn-helix domain-containing protein</fullName>
    </submittedName>
</protein>
<dbReference type="OrthoDB" id="6057486at2"/>
<dbReference type="Gene3D" id="3.30.450.40">
    <property type="match status" value="1"/>
</dbReference>
<dbReference type="InterPro" id="IPR014757">
    <property type="entry name" value="Tscrpt_reg_IclR_C"/>
</dbReference>
<name>A0A844HNC0_9RHOB</name>
<gene>
    <name evidence="6" type="ORF">GL300_19310</name>
</gene>
<comment type="caution">
    <text evidence="6">The sequence shown here is derived from an EMBL/GenBank/DDBJ whole genome shotgun (WGS) entry which is preliminary data.</text>
</comment>
<dbReference type="InterPro" id="IPR005471">
    <property type="entry name" value="Tscrpt_reg_IclR_N"/>
</dbReference>
<dbReference type="Pfam" id="PF01614">
    <property type="entry name" value="IclR_C"/>
    <property type="match status" value="1"/>
</dbReference>
<proteinExistence type="predicted"/>
<evidence type="ECO:0000259" key="4">
    <source>
        <dbReference type="PROSITE" id="PS51077"/>
    </source>
</evidence>
<dbReference type="InterPro" id="IPR050707">
    <property type="entry name" value="HTH_MetabolicPath_Reg"/>
</dbReference>
<evidence type="ECO:0000313" key="6">
    <source>
        <dbReference type="EMBL" id="MTH61366.1"/>
    </source>
</evidence>
<keyword evidence="3" id="KW-0804">Transcription</keyword>
<dbReference type="GO" id="GO:0045892">
    <property type="term" value="P:negative regulation of DNA-templated transcription"/>
    <property type="evidence" value="ECO:0007669"/>
    <property type="project" value="TreeGrafter"/>
</dbReference>
<dbReference type="SUPFAM" id="SSF46785">
    <property type="entry name" value="Winged helix' DNA-binding domain"/>
    <property type="match status" value="1"/>
</dbReference>
<dbReference type="InterPro" id="IPR029016">
    <property type="entry name" value="GAF-like_dom_sf"/>
</dbReference>
<dbReference type="PROSITE" id="PS51077">
    <property type="entry name" value="HTH_ICLR"/>
    <property type="match status" value="1"/>
</dbReference>
<feature type="domain" description="HTH iclR-type" evidence="4">
    <location>
        <begin position="17"/>
        <end position="80"/>
    </location>
</feature>
<dbReference type="SMART" id="SM00346">
    <property type="entry name" value="HTH_ICLR"/>
    <property type="match status" value="1"/>
</dbReference>
<dbReference type="PROSITE" id="PS51078">
    <property type="entry name" value="ICLR_ED"/>
    <property type="match status" value="1"/>
</dbReference>
<accession>A0A844HNC0</accession>
<keyword evidence="1" id="KW-0805">Transcription regulation</keyword>
<dbReference type="GO" id="GO:0003677">
    <property type="term" value="F:DNA binding"/>
    <property type="evidence" value="ECO:0007669"/>
    <property type="project" value="UniProtKB-KW"/>
</dbReference>
<dbReference type="EMBL" id="WMIG01000015">
    <property type="protein sequence ID" value="MTH61366.1"/>
    <property type="molecule type" value="Genomic_DNA"/>
</dbReference>
<organism evidence="6 7">
    <name type="scientific">Paracoccus litorisediminis</name>
    <dbReference type="NCBI Taxonomy" id="2006130"/>
    <lineage>
        <taxon>Bacteria</taxon>
        <taxon>Pseudomonadati</taxon>
        <taxon>Pseudomonadota</taxon>
        <taxon>Alphaproteobacteria</taxon>
        <taxon>Rhodobacterales</taxon>
        <taxon>Paracoccaceae</taxon>
        <taxon>Paracoccus</taxon>
    </lineage>
</organism>
<sequence length="268" mass="28919">MGMETSIEGSRREATGTQCIQRSFAIVRLLAGGDCDGEKLVDIAGSLKLSHPTAHRILKALEQEGIVERASGTQRYRLAAETAWLGVAPFNRCPITRLAVPTLEDLAQKTGDSIFLSVPSHNDSVYADRRFGNFPLQAQRIKVGARRPLGVSIGGRVMLGFMGEERLANTMRQNAERFADWHCSDATVLAGVEAARAQGYLSEDSLIDPGRHVLAVPVRDVVGRAVGAISIIAPTARLKGERASRLLPLLRAGARDVAQALGRQRMSA</sequence>
<evidence type="ECO:0000313" key="7">
    <source>
        <dbReference type="Proteomes" id="UP000449846"/>
    </source>
</evidence>
<keyword evidence="2" id="KW-0238">DNA-binding</keyword>
<dbReference type="Pfam" id="PF09339">
    <property type="entry name" value="HTH_IclR"/>
    <property type="match status" value="1"/>
</dbReference>
<dbReference type="RefSeq" id="WP_155041328.1">
    <property type="nucleotide sequence ID" value="NZ_JBHGCD010000019.1"/>
</dbReference>
<dbReference type="Gene3D" id="1.10.10.10">
    <property type="entry name" value="Winged helix-like DNA-binding domain superfamily/Winged helix DNA-binding domain"/>
    <property type="match status" value="1"/>
</dbReference>
<dbReference type="Proteomes" id="UP000449846">
    <property type="component" value="Unassembled WGS sequence"/>
</dbReference>
<dbReference type="CDD" id="cd00090">
    <property type="entry name" value="HTH_ARSR"/>
    <property type="match status" value="1"/>
</dbReference>
<evidence type="ECO:0000256" key="2">
    <source>
        <dbReference type="ARBA" id="ARBA00023125"/>
    </source>
</evidence>
<dbReference type="SUPFAM" id="SSF55781">
    <property type="entry name" value="GAF domain-like"/>
    <property type="match status" value="1"/>
</dbReference>
<evidence type="ECO:0000259" key="5">
    <source>
        <dbReference type="PROSITE" id="PS51078"/>
    </source>
</evidence>